<keyword evidence="1" id="KW-0067">ATP-binding</keyword>
<sequence>MSDENRCDIKTLAALVFEDGELANRIVEAFVAELSAAGYKLGGVIQIADATQSCDCRDTELRNVESGETFSILQDLGRQSQSCRVDPGAIARAAVEIAGALERSPDLLFINRFGKLEIEGKGLYAEIGAAAMAGVPTLVCVPMRFLGAWRDFTMGLDEELPCSAEALRRWWSAFAIEGALAPIRFGAAS</sequence>
<reference evidence="1 2" key="1">
    <citation type="submission" date="2017-10" db="EMBL/GenBank/DDBJ databases">
        <title>Genome announcement of Methylocella silvestris TVC from permafrost.</title>
        <authorList>
            <person name="Wang J."/>
            <person name="Geng K."/>
            <person name="Ul-Haque F."/>
            <person name="Crombie A.T."/>
            <person name="Street L.E."/>
            <person name="Wookey P.A."/>
            <person name="Murrell J.C."/>
            <person name="Pratscher J."/>
        </authorList>
    </citation>
    <scope>NUCLEOTIDE SEQUENCE [LARGE SCALE GENOMIC DNA]</scope>
    <source>
        <strain evidence="1 2">TVC</strain>
    </source>
</reference>
<dbReference type="GO" id="GO:0005524">
    <property type="term" value="F:ATP binding"/>
    <property type="evidence" value="ECO:0007669"/>
    <property type="project" value="UniProtKB-KW"/>
</dbReference>
<comment type="caution">
    <text evidence="1">The sequence shown here is derived from an EMBL/GenBank/DDBJ whole genome shotgun (WGS) entry which is preliminary data.</text>
</comment>
<dbReference type="RefSeq" id="WP_102842810.1">
    <property type="nucleotide sequence ID" value="NZ_PDZR01000004.1"/>
</dbReference>
<organism evidence="1 2">
    <name type="scientific">Methylocella silvestris</name>
    <dbReference type="NCBI Taxonomy" id="199596"/>
    <lineage>
        <taxon>Bacteria</taxon>
        <taxon>Pseudomonadati</taxon>
        <taxon>Pseudomonadota</taxon>
        <taxon>Alphaproteobacteria</taxon>
        <taxon>Hyphomicrobiales</taxon>
        <taxon>Beijerinckiaceae</taxon>
        <taxon>Methylocella</taxon>
    </lineage>
</organism>
<dbReference type="Proteomes" id="UP000236286">
    <property type="component" value="Unassembled WGS sequence"/>
</dbReference>
<evidence type="ECO:0000313" key="1">
    <source>
        <dbReference type="EMBL" id="PNG26843.1"/>
    </source>
</evidence>
<proteinExistence type="predicted"/>
<name>A0A2J7TJ93_METSI</name>
<dbReference type="AlphaFoldDB" id="A0A2J7TJ93"/>
<dbReference type="EMBL" id="PDZR01000004">
    <property type="protein sequence ID" value="PNG26843.1"/>
    <property type="molecule type" value="Genomic_DNA"/>
</dbReference>
<dbReference type="InterPro" id="IPR018912">
    <property type="entry name" value="DUF2478"/>
</dbReference>
<dbReference type="Pfam" id="PF10649">
    <property type="entry name" value="DUF2478"/>
    <property type="match status" value="1"/>
</dbReference>
<protein>
    <submittedName>
        <fullName evidence="1">Molybdenum ABC transporter ATP-binding protein</fullName>
    </submittedName>
</protein>
<dbReference type="OrthoDB" id="5918880at2"/>
<keyword evidence="1" id="KW-0547">Nucleotide-binding</keyword>
<gene>
    <name evidence="1" type="ORF">CR492_05860</name>
</gene>
<evidence type="ECO:0000313" key="2">
    <source>
        <dbReference type="Proteomes" id="UP000236286"/>
    </source>
</evidence>
<accession>A0A2J7TJ93</accession>